<dbReference type="Proteomes" id="UP001157961">
    <property type="component" value="Unassembled WGS sequence"/>
</dbReference>
<protein>
    <submittedName>
        <fullName evidence="1">Uncharacterized protein</fullName>
    </submittedName>
</protein>
<keyword evidence="2" id="KW-1185">Reference proteome</keyword>
<name>A0ABY1PKX2_9RHOB</name>
<dbReference type="EMBL" id="FXTY01000011">
    <property type="protein sequence ID" value="SMP35437.1"/>
    <property type="molecule type" value="Genomic_DNA"/>
</dbReference>
<organism evidence="1 2">
    <name type="scientific">Shimia sagamensis</name>
    <dbReference type="NCBI Taxonomy" id="1566352"/>
    <lineage>
        <taxon>Bacteria</taxon>
        <taxon>Pseudomonadati</taxon>
        <taxon>Pseudomonadota</taxon>
        <taxon>Alphaproteobacteria</taxon>
        <taxon>Rhodobacterales</taxon>
        <taxon>Roseobacteraceae</taxon>
    </lineage>
</organism>
<dbReference type="RefSeq" id="WP_283427876.1">
    <property type="nucleotide sequence ID" value="NZ_FXTY01000011.1"/>
</dbReference>
<evidence type="ECO:0000313" key="1">
    <source>
        <dbReference type="EMBL" id="SMP35437.1"/>
    </source>
</evidence>
<proteinExistence type="predicted"/>
<accession>A0ABY1PKX2</accession>
<sequence length="90" mass="9995">MKRFIACAHGLGPTFGLLLPVWVAETDSAYAFEDGLMCPNRKHRVQSRIPKLGALMTAIDGLDGLEITRMAMQLLAMLAQRPGKIRQAKW</sequence>
<comment type="caution">
    <text evidence="1">The sequence shown here is derived from an EMBL/GenBank/DDBJ whole genome shotgun (WGS) entry which is preliminary data.</text>
</comment>
<reference evidence="1 2" key="1">
    <citation type="submission" date="2017-05" db="EMBL/GenBank/DDBJ databases">
        <authorList>
            <person name="Varghese N."/>
            <person name="Submissions S."/>
        </authorList>
    </citation>
    <scope>NUCLEOTIDE SEQUENCE [LARGE SCALE GENOMIC DNA]</scope>
    <source>
        <strain evidence="1 2">DSM 29734</strain>
    </source>
</reference>
<evidence type="ECO:0000313" key="2">
    <source>
        <dbReference type="Proteomes" id="UP001157961"/>
    </source>
</evidence>
<gene>
    <name evidence="1" type="ORF">SAMN06265373_11196</name>
</gene>